<keyword evidence="3" id="KW-0153">Cholesterol metabolism</keyword>
<evidence type="ECO:0000256" key="5">
    <source>
        <dbReference type="ARBA" id="ARBA00022827"/>
    </source>
</evidence>
<keyword evidence="16" id="KW-0732">Signal</keyword>
<feature type="domain" description="Glucose-methanol-choline oxidoreductase C-terminal" evidence="18">
    <location>
        <begin position="466"/>
        <end position="517"/>
    </location>
</feature>
<dbReference type="GO" id="GO:0016995">
    <property type="term" value="F:cholesterol oxidase activity"/>
    <property type="evidence" value="ECO:0007669"/>
    <property type="project" value="UniProtKB-EC"/>
</dbReference>
<dbReference type="PANTHER" id="PTHR47470:SF1">
    <property type="entry name" value="FAD-DEPENDENT OXIDOREDUCTASE 2 FAD BINDING DOMAIN-CONTAINING PROTEIN"/>
    <property type="match status" value="1"/>
</dbReference>
<dbReference type="RefSeq" id="WP_182706159.1">
    <property type="nucleotide sequence ID" value="NZ_JACJII010000001.1"/>
</dbReference>
<comment type="caution">
    <text evidence="19">The sequence shown here is derived from an EMBL/GenBank/DDBJ whole genome shotgun (WGS) entry which is preliminary data.</text>
</comment>
<evidence type="ECO:0000256" key="15">
    <source>
        <dbReference type="ARBA" id="ARBA00049778"/>
    </source>
</evidence>
<dbReference type="Gene3D" id="3.30.410.10">
    <property type="entry name" value="Cholesterol Oxidase, domain 2"/>
    <property type="match status" value="1"/>
</dbReference>
<dbReference type="InterPro" id="IPR006311">
    <property type="entry name" value="TAT_signal"/>
</dbReference>
<feature type="signal peptide" evidence="16">
    <location>
        <begin position="1"/>
        <end position="20"/>
    </location>
</feature>
<dbReference type="SUPFAM" id="SSF51905">
    <property type="entry name" value="FAD/NAD(P)-binding domain"/>
    <property type="match status" value="1"/>
</dbReference>
<evidence type="ECO:0000259" key="17">
    <source>
        <dbReference type="Pfam" id="PF00732"/>
    </source>
</evidence>
<evidence type="ECO:0000256" key="12">
    <source>
        <dbReference type="ARBA" id="ARBA00049645"/>
    </source>
</evidence>
<keyword evidence="6 19" id="KW-0560">Oxidoreductase</keyword>
<keyword evidence="20" id="KW-1185">Reference proteome</keyword>
<keyword evidence="7" id="KW-0443">Lipid metabolism</keyword>
<dbReference type="GO" id="GO:0008203">
    <property type="term" value="P:cholesterol metabolic process"/>
    <property type="evidence" value="ECO:0007669"/>
    <property type="project" value="UniProtKB-KW"/>
</dbReference>
<feature type="domain" description="Glucose-methanol-choline oxidoreductase N-terminal" evidence="17">
    <location>
        <begin position="47"/>
        <end position="324"/>
    </location>
</feature>
<accession>A0A7W3MZM5</accession>
<evidence type="ECO:0000313" key="19">
    <source>
        <dbReference type="EMBL" id="MBA9004826.1"/>
    </source>
</evidence>
<protein>
    <recommendedName>
        <fullName evidence="14">Cholesterol oxidase</fullName>
        <ecNumber evidence="13">1.1.3.6</ecNumber>
        <ecNumber evidence="11">5.3.3.1</ecNumber>
    </recommendedName>
    <alternativeName>
        <fullName evidence="15">Cholesterol isomerase</fullName>
    </alternativeName>
</protein>
<evidence type="ECO:0000256" key="7">
    <source>
        <dbReference type="ARBA" id="ARBA00023098"/>
    </source>
</evidence>
<dbReference type="InterPro" id="IPR007867">
    <property type="entry name" value="GMC_OxRtase_C"/>
</dbReference>
<name>A0A7W3MZM5_9ACTN</name>
<evidence type="ECO:0000256" key="2">
    <source>
        <dbReference type="ARBA" id="ARBA00010790"/>
    </source>
</evidence>
<dbReference type="EC" id="1.1.3.6" evidence="13"/>
<evidence type="ECO:0000256" key="4">
    <source>
        <dbReference type="ARBA" id="ARBA00022630"/>
    </source>
</evidence>
<evidence type="ECO:0000256" key="8">
    <source>
        <dbReference type="ARBA" id="ARBA00023166"/>
    </source>
</evidence>
<dbReference type="PROSITE" id="PS51318">
    <property type="entry name" value="TAT"/>
    <property type="match status" value="1"/>
</dbReference>
<keyword evidence="9" id="KW-0753">Steroid metabolism</keyword>
<keyword evidence="5" id="KW-0274">FAD</keyword>
<evidence type="ECO:0000256" key="3">
    <source>
        <dbReference type="ARBA" id="ARBA00022548"/>
    </source>
</evidence>
<dbReference type="EMBL" id="JACJII010000001">
    <property type="protein sequence ID" value="MBA9004826.1"/>
    <property type="molecule type" value="Genomic_DNA"/>
</dbReference>
<evidence type="ECO:0000313" key="20">
    <source>
        <dbReference type="Proteomes" id="UP000539313"/>
    </source>
</evidence>
<sequence length="529" mass="56227">MSTALTRRQFVGLSAGGALAALTAATIGAPGGRAYARETARRDYQAIVIGSGFGGSVAALRLGQAGVDTLVLERGREWPIPNDTEQVIGNQAAPSNKMFWMRPDADYPGVPAVTFPPAPGVMEVSNESNLDIACGAAVGGGSIVYTGVTVAPPRRHFERIYKDLSYDEFAQKWYPLVRRMLGASPMPQDIHASSPFTHSRVWETHLTRSGYAPAPLDSTFDWDVIRREMAGQVRASAIIGESDFGNSNGAKKSLTRNYLPAALATGRVRLQPLTEVVSLGRAPGGGYAVNVRRLGEDGSVVAEETFTCRQLFVCAGTLNTNRLLVAARDRGDLPQLPDEVGAGFGDNGDQYNLYVYRDGSPVGTSQGSPCASGVFVEDEFDVPMRAENWYLFGARNAPVCHSFTMTVDLDNRGRFTYDRASGQVRLSNWTPDKAEPSRAAAAKLTEKILDSNPGLSPYPLSAPITMTAHPLGGVVLGEATDLYGRVKGNPGLYVLDGSLLPGTVGGGNPSLSIAALAERCIAAIISAGR</sequence>
<dbReference type="AlphaFoldDB" id="A0A7W3MZM5"/>
<dbReference type="Pfam" id="PF05199">
    <property type="entry name" value="GMC_oxred_C"/>
    <property type="match status" value="1"/>
</dbReference>
<gene>
    <name evidence="19" type="ORF">HNR21_003708</name>
</gene>
<keyword evidence="10" id="KW-0413">Isomerase</keyword>
<dbReference type="PANTHER" id="PTHR47470">
    <property type="entry name" value="CHOLESTEROL OXIDASE"/>
    <property type="match status" value="1"/>
</dbReference>
<comment type="similarity">
    <text evidence="2">Belongs to the GMC oxidoreductase family.</text>
</comment>
<keyword evidence="8" id="KW-1207">Sterol metabolism</keyword>
<evidence type="ECO:0000256" key="9">
    <source>
        <dbReference type="ARBA" id="ARBA00023221"/>
    </source>
</evidence>
<dbReference type="GO" id="GO:0004769">
    <property type="term" value="F:steroid Delta-isomerase activity"/>
    <property type="evidence" value="ECO:0007669"/>
    <property type="project" value="UniProtKB-EC"/>
</dbReference>
<keyword evidence="4" id="KW-0285">Flavoprotein</keyword>
<dbReference type="InterPro" id="IPR052542">
    <property type="entry name" value="Cholesterol_Oxidase"/>
</dbReference>
<evidence type="ECO:0000256" key="10">
    <source>
        <dbReference type="ARBA" id="ARBA00023235"/>
    </source>
</evidence>
<dbReference type="InterPro" id="IPR000172">
    <property type="entry name" value="GMC_OxRdtase_N"/>
</dbReference>
<organism evidence="19 20">
    <name type="scientific">Thermomonospora cellulosilytica</name>
    <dbReference type="NCBI Taxonomy" id="1411118"/>
    <lineage>
        <taxon>Bacteria</taxon>
        <taxon>Bacillati</taxon>
        <taxon>Actinomycetota</taxon>
        <taxon>Actinomycetes</taxon>
        <taxon>Streptosporangiales</taxon>
        <taxon>Thermomonosporaceae</taxon>
        <taxon>Thermomonospora</taxon>
    </lineage>
</organism>
<dbReference type="EC" id="5.3.3.1" evidence="11"/>
<evidence type="ECO:0000256" key="6">
    <source>
        <dbReference type="ARBA" id="ARBA00023002"/>
    </source>
</evidence>
<proteinExistence type="inferred from homology"/>
<evidence type="ECO:0000259" key="18">
    <source>
        <dbReference type="Pfam" id="PF05199"/>
    </source>
</evidence>
<feature type="chain" id="PRO_5031177679" description="Cholesterol oxidase" evidence="16">
    <location>
        <begin position="21"/>
        <end position="529"/>
    </location>
</feature>
<dbReference type="Pfam" id="PF00732">
    <property type="entry name" value="GMC_oxred_N"/>
    <property type="match status" value="1"/>
</dbReference>
<comment type="cofactor">
    <cofactor evidence="1">
        <name>FAD</name>
        <dbReference type="ChEBI" id="CHEBI:57692"/>
    </cofactor>
</comment>
<reference evidence="19 20" key="1">
    <citation type="submission" date="2020-08" db="EMBL/GenBank/DDBJ databases">
        <title>Sequencing the genomes of 1000 actinobacteria strains.</title>
        <authorList>
            <person name="Klenk H.-P."/>
        </authorList>
    </citation>
    <scope>NUCLEOTIDE SEQUENCE [LARGE SCALE GENOMIC DNA]</scope>
    <source>
        <strain evidence="19 20">DSM 45823</strain>
    </source>
</reference>
<evidence type="ECO:0000256" key="1">
    <source>
        <dbReference type="ARBA" id="ARBA00001974"/>
    </source>
</evidence>
<dbReference type="InterPro" id="IPR036188">
    <property type="entry name" value="FAD/NAD-bd_sf"/>
</dbReference>
<dbReference type="Gene3D" id="3.50.50.60">
    <property type="entry name" value="FAD/NAD(P)-binding domain"/>
    <property type="match status" value="1"/>
</dbReference>
<dbReference type="GO" id="GO:0050660">
    <property type="term" value="F:flavin adenine dinucleotide binding"/>
    <property type="evidence" value="ECO:0007669"/>
    <property type="project" value="InterPro"/>
</dbReference>
<dbReference type="SUPFAM" id="SSF54373">
    <property type="entry name" value="FAD-linked reductases, C-terminal domain"/>
    <property type="match status" value="1"/>
</dbReference>
<evidence type="ECO:0000256" key="16">
    <source>
        <dbReference type="SAM" id="SignalP"/>
    </source>
</evidence>
<evidence type="ECO:0000256" key="14">
    <source>
        <dbReference type="ARBA" id="ARBA00049744"/>
    </source>
</evidence>
<dbReference type="Proteomes" id="UP000539313">
    <property type="component" value="Unassembled WGS sequence"/>
</dbReference>
<comment type="pathway">
    <text evidence="12">Steroid metabolism; cholesterol degradation.</text>
</comment>
<evidence type="ECO:0000256" key="11">
    <source>
        <dbReference type="ARBA" id="ARBA00038856"/>
    </source>
</evidence>
<evidence type="ECO:0000256" key="13">
    <source>
        <dbReference type="ARBA" id="ARBA00049723"/>
    </source>
</evidence>